<sequence length="32" mass="3504">ASLNKTEDTKSVGHGKKQRLSWEATLAYGLVD</sequence>
<dbReference type="AlphaFoldDB" id="A0A182F0K0"/>
<dbReference type="WBParaSite" id="nOo.2.0.1.t13963-RA">
    <property type="protein sequence ID" value="nOo.2.0.1.t13963-RA"/>
    <property type="gene ID" value="nOo.2.0.1.g13963"/>
</dbReference>
<evidence type="ECO:0000313" key="1">
    <source>
        <dbReference type="EMBL" id="VDN08124.1"/>
    </source>
</evidence>
<evidence type="ECO:0000313" key="3">
    <source>
        <dbReference type="WBParaSite" id="nOo.2.0.1.t13963-RA"/>
    </source>
</evidence>
<protein>
    <submittedName>
        <fullName evidence="3">Transposase</fullName>
    </submittedName>
</protein>
<gene>
    <name evidence="1" type="ORF">NOO_LOCUS13963</name>
</gene>
<proteinExistence type="predicted"/>
<dbReference type="Proteomes" id="UP000271087">
    <property type="component" value="Unassembled WGS sequence"/>
</dbReference>
<name>A0A182F0K0_ONCOC</name>
<evidence type="ECO:0000313" key="2">
    <source>
        <dbReference type="Proteomes" id="UP000271087"/>
    </source>
</evidence>
<reference evidence="1 2" key="2">
    <citation type="submission" date="2018-08" db="EMBL/GenBank/DDBJ databases">
        <authorList>
            <person name="Laetsch R D."/>
            <person name="Stevens L."/>
            <person name="Kumar S."/>
            <person name="Blaxter L. M."/>
        </authorList>
    </citation>
    <scope>NUCLEOTIDE SEQUENCE [LARGE SCALE GENOMIC DNA]</scope>
</reference>
<accession>A0A182F0K0</accession>
<keyword evidence="2" id="KW-1185">Reference proteome</keyword>
<dbReference type="EMBL" id="UYRW01023020">
    <property type="protein sequence ID" value="VDN08124.1"/>
    <property type="molecule type" value="Genomic_DNA"/>
</dbReference>
<organism evidence="3">
    <name type="scientific">Onchocerca ochengi</name>
    <name type="common">Filarial nematode worm</name>
    <dbReference type="NCBI Taxonomy" id="42157"/>
    <lineage>
        <taxon>Eukaryota</taxon>
        <taxon>Metazoa</taxon>
        <taxon>Ecdysozoa</taxon>
        <taxon>Nematoda</taxon>
        <taxon>Chromadorea</taxon>
        <taxon>Rhabditida</taxon>
        <taxon>Spirurina</taxon>
        <taxon>Spiruromorpha</taxon>
        <taxon>Filarioidea</taxon>
        <taxon>Onchocercidae</taxon>
        <taxon>Onchocerca</taxon>
    </lineage>
</organism>
<reference evidence="3" key="1">
    <citation type="submission" date="2016-06" db="UniProtKB">
        <authorList>
            <consortium name="WormBaseParasite"/>
        </authorList>
    </citation>
    <scope>IDENTIFICATION</scope>
</reference>